<evidence type="ECO:0000256" key="1">
    <source>
        <dbReference type="ARBA" id="ARBA00006241"/>
    </source>
</evidence>
<feature type="signal peptide" evidence="8">
    <location>
        <begin position="1"/>
        <end position="19"/>
    </location>
</feature>
<feature type="compositionally biased region" description="Polar residues" evidence="7">
    <location>
        <begin position="290"/>
        <end position="343"/>
    </location>
</feature>
<dbReference type="Pfam" id="PF01549">
    <property type="entry name" value="ShK"/>
    <property type="match status" value="1"/>
</dbReference>
<dbReference type="EMBL" id="BLLK01000047">
    <property type="protein sequence ID" value="GFH54301.1"/>
    <property type="molecule type" value="Genomic_DNA"/>
</dbReference>
<evidence type="ECO:0000256" key="8">
    <source>
        <dbReference type="SAM" id="SignalP"/>
    </source>
</evidence>
<name>A0AAD3H8N8_9STRA</name>
<comment type="function">
    <text evidence="5">In the vertebrate host, binds to highly sulfated heparan sulfate proteoglycans (HSPGs) on the surface of host hepatocytes and is required for sporozoite invasion of the host hepatocytes.</text>
</comment>
<evidence type="ECO:0000256" key="2">
    <source>
        <dbReference type="ARBA" id="ARBA00021911"/>
    </source>
</evidence>
<dbReference type="PANTHER" id="PTHR44826">
    <property type="entry name" value="SPORE COAT PROTEIN SP85"/>
    <property type="match status" value="1"/>
</dbReference>
<feature type="domain" description="ShKT" evidence="9">
    <location>
        <begin position="601"/>
        <end position="654"/>
    </location>
</feature>
<accession>A0AAD3H8N8</accession>
<keyword evidence="11" id="KW-1185">Reference proteome</keyword>
<feature type="chain" id="PRO_5042280000" description="Circumsporozoite protein" evidence="8">
    <location>
        <begin position="20"/>
        <end position="726"/>
    </location>
</feature>
<dbReference type="InterPro" id="IPR003582">
    <property type="entry name" value="ShKT_dom"/>
</dbReference>
<dbReference type="AlphaFoldDB" id="A0AAD3H8N8"/>
<evidence type="ECO:0000259" key="9">
    <source>
        <dbReference type="SMART" id="SM00254"/>
    </source>
</evidence>
<dbReference type="SMART" id="SM00254">
    <property type="entry name" value="ShKT"/>
    <property type="match status" value="3"/>
</dbReference>
<feature type="compositionally biased region" description="Polar residues" evidence="7">
    <location>
        <begin position="386"/>
        <end position="416"/>
    </location>
</feature>
<keyword evidence="8" id="KW-0732">Signal</keyword>
<sequence length="726" mass="80554">MRNKFISFAITAFSSFVHGEPCLNDETYRKVIDGEERSCTYIRFREELRQEQCLDPDVFAACQHTCGVCCEDDPDYTFTNGLNKEVDCAWLLKNDSKAETRTSKFCIAEDGQNFENGKNIRSACSNSCDFCFSLITPNTEHPTSSSVPSPLHSSVPSGKTSPSPSESPTPFVCINDRDYRKNINGEDRSCTWIRFQEDRRKELCLDNEVRQFCPASCGLCCEDDPNYTFTNGLDVEVDCSWILKNENRVEQRKAKFCIAEDGDQFDVINIRDGCPASCDFCFSEIEEASQVPSSEPSNTPSEKPSTFSSQEPSQEPTRSPTQVPTRIPSISPSQRPTTHPSKTPSRAPSVSPSFRPSSYPSSLPTRKPSEGPSISPSSLPSISPSQRPTVHPSKTPSSLPSVSPTFRPSAHPSSLPTHMPSEGPSTYPSDLPTLDPTVSLVPSFSPTETCQDQPDFLFSLELQGDLVDCNWITYSNVSERREKYCVVAEVKAACKYSCEFCVCEDNHSYQFELDSLEGEFRGCEWLTKNDSKASARLNRYCFEEDGVTSSTVAGQCVKSCGFCIEDDAPSSTPTLLPSRITLSPTSSPTLSKGPTAAPTAECVDDPDFTFILPFEFDTVDCNWLSISNEVDRFENFCAKAEIKAACRRSCDFCVCEDDPSYTFELENIKGEFRTCDWLTKNSEKASARLDRYCFESDGETGSEVASKCTNSCGFCYKILASRTIFG</sequence>
<reference evidence="10 11" key="1">
    <citation type="journal article" date="2021" name="Sci. Rep.">
        <title>The genome of the diatom Chaetoceros tenuissimus carries an ancient integrated fragment of an extant virus.</title>
        <authorList>
            <person name="Hongo Y."/>
            <person name="Kimura K."/>
            <person name="Takaki Y."/>
            <person name="Yoshida Y."/>
            <person name="Baba S."/>
            <person name="Kobayashi G."/>
            <person name="Nagasaki K."/>
            <person name="Hano T."/>
            <person name="Tomaru Y."/>
        </authorList>
    </citation>
    <scope>NUCLEOTIDE SEQUENCE [LARGE SCALE GENOMIC DNA]</scope>
    <source>
        <strain evidence="10 11">NIES-3715</strain>
    </source>
</reference>
<comment type="similarity">
    <text evidence="1">Belongs to the plasmodium circumsporozoite protein family.</text>
</comment>
<comment type="caution">
    <text evidence="10">The sequence shown here is derived from an EMBL/GenBank/DDBJ whole genome shotgun (WGS) entry which is preliminary data.</text>
</comment>
<evidence type="ECO:0000313" key="10">
    <source>
        <dbReference type="EMBL" id="GFH54301.1"/>
    </source>
</evidence>
<keyword evidence="4" id="KW-0677">Repeat</keyword>
<feature type="region of interest" description="Disordered" evidence="7">
    <location>
        <begin position="142"/>
        <end position="170"/>
    </location>
</feature>
<dbReference type="PANTHER" id="PTHR44826:SF3">
    <property type="entry name" value="SPORE COAT PROTEIN SP85"/>
    <property type="match status" value="1"/>
</dbReference>
<feature type="domain" description="ShKT" evidence="9">
    <location>
        <begin position="172"/>
        <end position="221"/>
    </location>
</feature>
<evidence type="ECO:0000256" key="5">
    <source>
        <dbReference type="ARBA" id="ARBA00033726"/>
    </source>
</evidence>
<proteinExistence type="inferred from homology"/>
<organism evidence="10 11">
    <name type="scientific">Chaetoceros tenuissimus</name>
    <dbReference type="NCBI Taxonomy" id="426638"/>
    <lineage>
        <taxon>Eukaryota</taxon>
        <taxon>Sar</taxon>
        <taxon>Stramenopiles</taxon>
        <taxon>Ochrophyta</taxon>
        <taxon>Bacillariophyta</taxon>
        <taxon>Coscinodiscophyceae</taxon>
        <taxon>Chaetocerotophycidae</taxon>
        <taxon>Chaetocerotales</taxon>
        <taxon>Chaetocerotaceae</taxon>
        <taxon>Chaetoceros</taxon>
    </lineage>
</organism>
<feature type="domain" description="ShKT" evidence="9">
    <location>
        <begin position="449"/>
        <end position="502"/>
    </location>
</feature>
<evidence type="ECO:0000256" key="6">
    <source>
        <dbReference type="ARBA" id="ARBA00045806"/>
    </source>
</evidence>
<feature type="compositionally biased region" description="Low complexity" evidence="7">
    <location>
        <begin position="344"/>
        <end position="385"/>
    </location>
</feature>
<feature type="region of interest" description="Disordered" evidence="7">
    <location>
        <begin position="289"/>
        <end position="433"/>
    </location>
</feature>
<dbReference type="Proteomes" id="UP001054902">
    <property type="component" value="Unassembled WGS sequence"/>
</dbReference>
<evidence type="ECO:0000256" key="7">
    <source>
        <dbReference type="SAM" id="MobiDB-lite"/>
    </source>
</evidence>
<comment type="function">
    <text evidence="6">Essential sporozoite protein. In the mosquito vector, required for sporozoite development in the oocyst, migration through the vector hemolymph and entry into the vector salivary glands. In the vertebrate host, required for sporozoite migration through the host dermis and infection of host hepatocytes. Binds to highly sulfated heparan sulfate proteoglycans (HSPGs) on the surface of host hepatocytes.</text>
</comment>
<dbReference type="InterPro" id="IPR051860">
    <property type="entry name" value="Plasmodium_CSP_Invasion"/>
</dbReference>
<evidence type="ECO:0000313" key="11">
    <source>
        <dbReference type="Proteomes" id="UP001054902"/>
    </source>
</evidence>
<protein>
    <recommendedName>
        <fullName evidence="2">Circumsporozoite protein</fullName>
    </recommendedName>
</protein>
<keyword evidence="3" id="KW-0748">Sporozoite</keyword>
<evidence type="ECO:0000256" key="4">
    <source>
        <dbReference type="ARBA" id="ARBA00022737"/>
    </source>
</evidence>
<gene>
    <name evidence="10" type="ORF">CTEN210_10777</name>
</gene>
<evidence type="ECO:0000256" key="3">
    <source>
        <dbReference type="ARBA" id="ARBA00022522"/>
    </source>
</evidence>